<protein>
    <submittedName>
        <fullName evidence="1">Uncharacterized protein</fullName>
    </submittedName>
</protein>
<gene>
    <name evidence="1" type="ORF">AMST5_00994</name>
</gene>
<sequence>MFRPLCRLAIAVALFGSSIAAASDLDRRPDPRQDRNPVADAPPDVIVGDVLFWRAYGWPGGQAGPCWRLWYGQWIWSC</sequence>
<proteinExistence type="predicted"/>
<accession>A0AA48M037</accession>
<evidence type="ECO:0000313" key="1">
    <source>
        <dbReference type="EMBL" id="CAJ0857224.1"/>
    </source>
</evidence>
<reference evidence="1" key="1">
    <citation type="submission" date="2023-07" db="EMBL/GenBank/DDBJ databases">
        <authorList>
            <person name="Pelsma A.J. K."/>
        </authorList>
    </citation>
    <scope>NUCLEOTIDE SEQUENCE</scope>
</reference>
<organism evidence="1">
    <name type="scientific">freshwater sediment metagenome</name>
    <dbReference type="NCBI Taxonomy" id="556182"/>
    <lineage>
        <taxon>unclassified sequences</taxon>
        <taxon>metagenomes</taxon>
        <taxon>ecological metagenomes</taxon>
    </lineage>
</organism>
<dbReference type="EMBL" id="OY288114">
    <property type="protein sequence ID" value="CAJ0857224.1"/>
    <property type="molecule type" value="Genomic_DNA"/>
</dbReference>
<name>A0AA48M037_9ZZZZ</name>
<dbReference type="AlphaFoldDB" id="A0AA48M037"/>